<protein>
    <submittedName>
        <fullName evidence="2">Uncharacterized protein</fullName>
    </submittedName>
</protein>
<keyword evidence="3" id="KW-1185">Reference proteome</keyword>
<name>A0A9W7W563_9PEZI</name>
<evidence type="ECO:0000313" key="2">
    <source>
        <dbReference type="EMBL" id="KAH9839660.1"/>
    </source>
</evidence>
<dbReference type="OrthoDB" id="10640225at2759"/>
<accession>A0A9W7W563</accession>
<evidence type="ECO:0000313" key="3">
    <source>
        <dbReference type="Proteomes" id="UP001138500"/>
    </source>
</evidence>
<organism evidence="2 3">
    <name type="scientific">Teratosphaeria destructans</name>
    <dbReference type="NCBI Taxonomy" id="418781"/>
    <lineage>
        <taxon>Eukaryota</taxon>
        <taxon>Fungi</taxon>
        <taxon>Dikarya</taxon>
        <taxon>Ascomycota</taxon>
        <taxon>Pezizomycotina</taxon>
        <taxon>Dothideomycetes</taxon>
        <taxon>Dothideomycetidae</taxon>
        <taxon>Mycosphaerellales</taxon>
        <taxon>Teratosphaeriaceae</taxon>
        <taxon>Teratosphaeria</taxon>
    </lineage>
</organism>
<evidence type="ECO:0000256" key="1">
    <source>
        <dbReference type="SAM" id="MobiDB-lite"/>
    </source>
</evidence>
<feature type="region of interest" description="Disordered" evidence="1">
    <location>
        <begin position="1"/>
        <end position="27"/>
    </location>
</feature>
<sequence>MSQTTSTDRLNTGENSRLTSEIQVTTGEGSSNIVSLSSALPGEARSRLYDYVSPDMQKITFGIISQKVDSS</sequence>
<dbReference type="Proteomes" id="UP001138500">
    <property type="component" value="Unassembled WGS sequence"/>
</dbReference>
<reference evidence="2 3" key="2">
    <citation type="journal article" date="2021" name="Curr. Genet.">
        <title>Genetic response to nitrogen starvation in the aggressive Eucalyptus foliar pathogen Teratosphaeria destructans.</title>
        <authorList>
            <person name="Havenga M."/>
            <person name="Wingfield B.D."/>
            <person name="Wingfield M.J."/>
            <person name="Dreyer L.L."/>
            <person name="Roets F."/>
            <person name="Aylward J."/>
        </authorList>
    </citation>
    <scope>NUCLEOTIDE SEQUENCE [LARGE SCALE GENOMIC DNA]</scope>
    <source>
        <strain evidence="2">CMW44962</strain>
    </source>
</reference>
<proteinExistence type="predicted"/>
<comment type="caution">
    <text evidence="2">The sequence shown here is derived from an EMBL/GenBank/DDBJ whole genome shotgun (WGS) entry which is preliminary data.</text>
</comment>
<gene>
    <name evidence="2" type="ORF">Tdes44962_MAKER08003</name>
</gene>
<dbReference type="AlphaFoldDB" id="A0A9W7W563"/>
<dbReference type="EMBL" id="RIBY02000602">
    <property type="protein sequence ID" value="KAH9839660.1"/>
    <property type="molecule type" value="Genomic_DNA"/>
</dbReference>
<reference evidence="2 3" key="1">
    <citation type="journal article" date="2018" name="IMA Fungus">
        <title>IMA Genome-F 10: Nine draft genome sequences of Claviceps purpurea s.lat., including C. arundinis, C. humidiphila, and C. cf. spartinae, pseudomolecules for the pitch canker pathogen Fusarium circinatum, draft genome of Davidsoniella eucalypti, Grosmannia galeiformis, Quambalaria eucalypti, and Teratosphaeria destructans.</title>
        <authorList>
            <person name="Wingfield B.D."/>
            <person name="Liu M."/>
            <person name="Nguyen H.D."/>
            <person name="Lane F.A."/>
            <person name="Morgan S.W."/>
            <person name="De Vos L."/>
            <person name="Wilken P.M."/>
            <person name="Duong T.A."/>
            <person name="Aylward J."/>
            <person name="Coetzee M.P."/>
            <person name="Dadej K."/>
            <person name="De Beer Z.W."/>
            <person name="Findlay W."/>
            <person name="Havenga M."/>
            <person name="Kolarik M."/>
            <person name="Menzies J.G."/>
            <person name="Naidoo K."/>
            <person name="Pochopski O."/>
            <person name="Shoukouhi P."/>
            <person name="Santana Q.C."/>
            <person name="Seifert K.A."/>
            <person name="Soal N."/>
            <person name="Steenkamp E.T."/>
            <person name="Tatham C.T."/>
            <person name="van der Nest M.A."/>
            <person name="Wingfield M.J."/>
        </authorList>
    </citation>
    <scope>NUCLEOTIDE SEQUENCE [LARGE SCALE GENOMIC DNA]</scope>
    <source>
        <strain evidence="2">CMW44962</strain>
    </source>
</reference>